<organism evidence="2">
    <name type="scientific">Lygus hesperus</name>
    <name type="common">Western plant bug</name>
    <dbReference type="NCBI Taxonomy" id="30085"/>
    <lineage>
        <taxon>Eukaryota</taxon>
        <taxon>Metazoa</taxon>
        <taxon>Ecdysozoa</taxon>
        <taxon>Arthropoda</taxon>
        <taxon>Hexapoda</taxon>
        <taxon>Insecta</taxon>
        <taxon>Pterygota</taxon>
        <taxon>Neoptera</taxon>
        <taxon>Paraneoptera</taxon>
        <taxon>Hemiptera</taxon>
        <taxon>Heteroptera</taxon>
        <taxon>Panheteroptera</taxon>
        <taxon>Cimicomorpha</taxon>
        <taxon>Miridae</taxon>
        <taxon>Mirini</taxon>
        <taxon>Lygus</taxon>
    </lineage>
</organism>
<dbReference type="Gene3D" id="3.60.10.10">
    <property type="entry name" value="Endonuclease/exonuclease/phosphatase"/>
    <property type="match status" value="1"/>
</dbReference>
<keyword evidence="2" id="KW-0548">Nucleotidyltransferase</keyword>
<reference evidence="2" key="2">
    <citation type="submission" date="2014-07" db="EMBL/GenBank/DDBJ databases">
        <authorList>
            <person name="Hull J."/>
        </authorList>
    </citation>
    <scope>NUCLEOTIDE SEQUENCE</scope>
</reference>
<dbReference type="InterPro" id="IPR005135">
    <property type="entry name" value="Endo/exonuclease/phosphatase"/>
</dbReference>
<dbReference type="InterPro" id="IPR036691">
    <property type="entry name" value="Endo/exonu/phosph_ase_sf"/>
</dbReference>
<gene>
    <name evidence="2" type="primary">RTase_36</name>
    <name evidence="2" type="ORF">CM83_104169</name>
</gene>
<dbReference type="SUPFAM" id="SSF56219">
    <property type="entry name" value="DNase I-like"/>
    <property type="match status" value="1"/>
</dbReference>
<reference evidence="2" key="1">
    <citation type="journal article" date="2014" name="PLoS ONE">
        <title>Transcriptome-Based Identification of ABC Transporters in the Western Tarnished Plant Bug Lygus hesperus.</title>
        <authorList>
            <person name="Hull J.J."/>
            <person name="Chaney K."/>
            <person name="Geib S.M."/>
            <person name="Fabrick J.A."/>
            <person name="Brent C.S."/>
            <person name="Walsh D."/>
            <person name="Lavine L.C."/>
        </authorList>
    </citation>
    <scope>NUCLEOTIDE SEQUENCE</scope>
</reference>
<dbReference type="Pfam" id="PF14529">
    <property type="entry name" value="Exo_endo_phos_2"/>
    <property type="match status" value="1"/>
</dbReference>
<accession>A0A0A9Y6V4</accession>
<feature type="non-terminal residue" evidence="2">
    <location>
        <position position="1"/>
    </location>
</feature>
<feature type="domain" description="Endonuclease/exonuclease/phosphatase" evidence="1">
    <location>
        <begin position="22"/>
        <end position="115"/>
    </location>
</feature>
<protein>
    <submittedName>
        <fullName evidence="2">Putative RNA-directed DNA polymerase from transposon BS</fullName>
    </submittedName>
</protein>
<evidence type="ECO:0000313" key="2">
    <source>
        <dbReference type="EMBL" id="JAG27904.1"/>
    </source>
</evidence>
<name>A0A0A9Y6V4_LYGHE</name>
<keyword evidence="2" id="KW-0695">RNA-directed DNA polymerase</keyword>
<proteinExistence type="predicted"/>
<sequence length="116" mass="12504">LPQIPNCGVVAATLSLNNIDVTVVSLYNNHDNRVTKNEWESLMAHIPQPCIIMGDFNCHHQLVGSSFTDAKGQDLFDAASTAGLVYINDGSPTLIPSINQHRSSAVDITFLSPDLA</sequence>
<keyword evidence="2" id="KW-0808">Transferase</keyword>
<dbReference type="GO" id="GO:0003964">
    <property type="term" value="F:RNA-directed DNA polymerase activity"/>
    <property type="evidence" value="ECO:0007669"/>
    <property type="project" value="UniProtKB-KW"/>
</dbReference>
<dbReference type="AlphaFoldDB" id="A0A0A9Y6V4"/>
<evidence type="ECO:0000259" key="1">
    <source>
        <dbReference type="Pfam" id="PF14529"/>
    </source>
</evidence>
<feature type="non-terminal residue" evidence="2">
    <location>
        <position position="116"/>
    </location>
</feature>
<dbReference type="EMBL" id="GBHO01015700">
    <property type="protein sequence ID" value="JAG27904.1"/>
    <property type="molecule type" value="Transcribed_RNA"/>
</dbReference>